<evidence type="ECO:0008006" key="9">
    <source>
        <dbReference type="Google" id="ProtNLM"/>
    </source>
</evidence>
<dbReference type="GO" id="GO:0005886">
    <property type="term" value="C:plasma membrane"/>
    <property type="evidence" value="ECO:0007669"/>
    <property type="project" value="TreeGrafter"/>
</dbReference>
<dbReference type="PANTHER" id="PTHR19282">
    <property type="entry name" value="TETRASPANIN"/>
    <property type="match status" value="1"/>
</dbReference>
<evidence type="ECO:0000256" key="2">
    <source>
        <dbReference type="ARBA" id="ARBA00022692"/>
    </source>
</evidence>
<evidence type="ECO:0000313" key="7">
    <source>
        <dbReference type="Ensembl" id="ENSSOCP00000023110.1"/>
    </source>
</evidence>
<evidence type="ECO:0000256" key="6">
    <source>
        <dbReference type="SAM" id="Phobius"/>
    </source>
</evidence>
<reference evidence="7" key="1">
    <citation type="submission" date="2025-08" db="UniProtKB">
        <authorList>
            <consortium name="Ensembl"/>
        </authorList>
    </citation>
    <scope>IDENTIFICATION</scope>
</reference>
<dbReference type="Ensembl" id="ENSSOCT00000023686.1">
    <property type="protein sequence ID" value="ENSSOCP00000023110.1"/>
    <property type="gene ID" value="ENSSOCG00000017095.1"/>
</dbReference>
<dbReference type="Pfam" id="PF00335">
    <property type="entry name" value="Tetraspanin"/>
    <property type="match status" value="1"/>
</dbReference>
<feature type="transmembrane region" description="Helical" evidence="6">
    <location>
        <begin position="63"/>
        <end position="84"/>
    </location>
</feature>
<reference evidence="7" key="2">
    <citation type="submission" date="2025-09" db="UniProtKB">
        <authorList>
            <consortium name="Ensembl"/>
        </authorList>
    </citation>
    <scope>IDENTIFICATION</scope>
</reference>
<keyword evidence="2 6" id="KW-0812">Transmembrane</keyword>
<dbReference type="PRINTS" id="PR00259">
    <property type="entry name" value="TMFOUR"/>
</dbReference>
<accession>A0A8D0G1W4</accession>
<evidence type="ECO:0000256" key="5">
    <source>
        <dbReference type="SAM" id="MobiDB-lite"/>
    </source>
</evidence>
<keyword evidence="4 6" id="KW-0472">Membrane</keyword>
<feature type="compositionally biased region" description="Pro residues" evidence="5">
    <location>
        <begin position="268"/>
        <end position="284"/>
    </location>
</feature>
<evidence type="ECO:0000256" key="4">
    <source>
        <dbReference type="ARBA" id="ARBA00023136"/>
    </source>
</evidence>
<evidence type="ECO:0000256" key="3">
    <source>
        <dbReference type="ARBA" id="ARBA00022989"/>
    </source>
</evidence>
<feature type="region of interest" description="Disordered" evidence="5">
    <location>
        <begin position="268"/>
        <end position="288"/>
    </location>
</feature>
<dbReference type="SUPFAM" id="SSF48652">
    <property type="entry name" value="Tetraspanin"/>
    <property type="match status" value="1"/>
</dbReference>
<dbReference type="Proteomes" id="UP000694551">
    <property type="component" value="Unplaced"/>
</dbReference>
<dbReference type="PANTHER" id="PTHR19282:SF51">
    <property type="entry name" value="TETRASPANIN"/>
    <property type="match status" value="1"/>
</dbReference>
<name>A0A8D0G1W4_STROC</name>
<evidence type="ECO:0000313" key="8">
    <source>
        <dbReference type="Proteomes" id="UP000694551"/>
    </source>
</evidence>
<dbReference type="AlphaFoldDB" id="A0A8D0G1W4"/>
<dbReference type="InterPro" id="IPR008952">
    <property type="entry name" value="Tetraspanin_EC2_sf"/>
</dbReference>
<organism evidence="7 8">
    <name type="scientific">Strix occidentalis caurina</name>
    <name type="common">northern spotted owl</name>
    <dbReference type="NCBI Taxonomy" id="311401"/>
    <lineage>
        <taxon>Eukaryota</taxon>
        <taxon>Metazoa</taxon>
        <taxon>Chordata</taxon>
        <taxon>Craniata</taxon>
        <taxon>Vertebrata</taxon>
        <taxon>Euteleostomi</taxon>
        <taxon>Archelosauria</taxon>
        <taxon>Archosauria</taxon>
        <taxon>Dinosauria</taxon>
        <taxon>Saurischia</taxon>
        <taxon>Theropoda</taxon>
        <taxon>Coelurosauria</taxon>
        <taxon>Aves</taxon>
        <taxon>Neognathae</taxon>
        <taxon>Neoaves</taxon>
        <taxon>Telluraves</taxon>
        <taxon>Strigiformes</taxon>
        <taxon>Strigidae</taxon>
        <taxon>Strix</taxon>
    </lineage>
</organism>
<sequence length="358" mass="37924">RPDRRRHRPPPEGTMTVLKLSLMAFSFVFWAAGLTMLIIGLWAKVSLGSYLALSANDHPSAPAILLATGAAVLIWGFLGCFGAATEHRGLLRAYSAFLAAVLAAGLAAGLSALLYRQNVAQGFQDGLRQALLAYGEDEGTADALDALQRTLSCCGVESYRDWLAAPWGLEQNGSVPLSCCRARRGCRRSPPDAGRLYRDGCFSKVSAFVSSNMFYVATAAVGLALLQLIGIVLACLLAARIPAHLLGIRPSFPQTWVYPTGKILPSHSPLPPELPSPDSVPPRQPVSGVSVLQASPQPLRAGKVPPGLAVLPAGSRSPPGASGPLLQRVVAAWTDPWAAGTPWSRLTNFLGDVNILRH</sequence>
<comment type="subcellular location">
    <subcellularLocation>
        <location evidence="1">Membrane</location>
        <topology evidence="1">Multi-pass membrane protein</topology>
    </subcellularLocation>
</comment>
<feature type="transmembrane region" description="Helical" evidence="6">
    <location>
        <begin position="96"/>
        <end position="115"/>
    </location>
</feature>
<dbReference type="Gene3D" id="1.10.1450.10">
    <property type="entry name" value="Tetraspanin"/>
    <property type="match status" value="1"/>
</dbReference>
<feature type="transmembrane region" description="Helical" evidence="6">
    <location>
        <begin position="20"/>
        <end position="43"/>
    </location>
</feature>
<evidence type="ECO:0000256" key="1">
    <source>
        <dbReference type="ARBA" id="ARBA00004141"/>
    </source>
</evidence>
<keyword evidence="8" id="KW-1185">Reference proteome</keyword>
<protein>
    <recommendedName>
        <fullName evidence="9">Tetraspanin</fullName>
    </recommendedName>
</protein>
<feature type="transmembrane region" description="Helical" evidence="6">
    <location>
        <begin position="213"/>
        <end position="239"/>
    </location>
</feature>
<dbReference type="FunFam" id="1.10.1450.10:FF:000029">
    <property type="entry name" value="Tetraspanin"/>
    <property type="match status" value="1"/>
</dbReference>
<proteinExistence type="predicted"/>
<keyword evidence="3 6" id="KW-1133">Transmembrane helix</keyword>
<dbReference type="InterPro" id="IPR018499">
    <property type="entry name" value="Tetraspanin/Peripherin"/>
</dbReference>